<evidence type="ECO:0000313" key="1">
    <source>
        <dbReference type="EMBL" id="KKT82779.1"/>
    </source>
</evidence>
<evidence type="ECO:0000313" key="2">
    <source>
        <dbReference type="Proteomes" id="UP000034032"/>
    </source>
</evidence>
<dbReference type="EMBL" id="LCJR01000001">
    <property type="protein sequence ID" value="KKT82779.1"/>
    <property type="molecule type" value="Genomic_DNA"/>
</dbReference>
<proteinExistence type="predicted"/>
<sequence>MTALLLPTALATAQELPDSPIVTKRVIEKRNFYPENLFENTSADRPRFKIRFPDPFIATKPKTTNYRNIVIQSGVFLGIQTSIRLTEEKTIRELKGPFLKDWFESVRSIRGWNDGNTSLTNWVGHPLMGSTAAFIFAQNHEPSKRAKPGWNKAYWNSKKKQLIFSFIYSENFEFGPVSESSIGNVGLRRKGEQSYMDHVVTPLAGTLLSIGEDLIDYKLIRPVMKTHKAWGAILAFFLNPTRSAANMLAFKWPWHRSYN</sequence>
<dbReference type="AlphaFoldDB" id="A0A0G1NF02"/>
<gene>
    <name evidence="1" type="ORF">UW79_C0001G0035</name>
</gene>
<dbReference type="Proteomes" id="UP000034032">
    <property type="component" value="Unassembled WGS sequence"/>
</dbReference>
<accession>A0A0G1NF02</accession>
<reference evidence="1 2" key="1">
    <citation type="journal article" date="2015" name="Nature">
        <title>rRNA introns, odd ribosomes, and small enigmatic genomes across a large radiation of phyla.</title>
        <authorList>
            <person name="Brown C.T."/>
            <person name="Hug L.A."/>
            <person name="Thomas B.C."/>
            <person name="Sharon I."/>
            <person name="Castelle C.J."/>
            <person name="Singh A."/>
            <person name="Wilkins M.J."/>
            <person name="Williams K.H."/>
            <person name="Banfield J.F."/>
        </authorList>
    </citation>
    <scope>NUCLEOTIDE SEQUENCE [LARGE SCALE GENOMIC DNA]</scope>
</reference>
<organism evidence="1 2">
    <name type="scientific">Candidatus Yanofskybacteria bacterium GW2011_GWA2_44_9</name>
    <dbReference type="NCBI Taxonomy" id="1619025"/>
    <lineage>
        <taxon>Bacteria</taxon>
        <taxon>Candidatus Yanofskyibacteriota</taxon>
    </lineage>
</organism>
<protein>
    <recommendedName>
        <fullName evidence="3">DUF3943 domain-containing protein</fullName>
    </recommendedName>
</protein>
<name>A0A0G1NF02_9BACT</name>
<comment type="caution">
    <text evidence="1">The sequence shown here is derived from an EMBL/GenBank/DDBJ whole genome shotgun (WGS) entry which is preliminary data.</text>
</comment>
<evidence type="ECO:0008006" key="3">
    <source>
        <dbReference type="Google" id="ProtNLM"/>
    </source>
</evidence>